<name>A0A0R2D575_9LACO</name>
<feature type="domain" description="Competence protein CoiA-like N-terminal" evidence="2">
    <location>
        <begin position="16"/>
        <end position="60"/>
    </location>
</feature>
<comment type="caution">
    <text evidence="3">The sequence shown here is derived from an EMBL/GenBank/DDBJ whole genome shotgun (WGS) entry which is preliminary data.</text>
</comment>
<protein>
    <submittedName>
        <fullName evidence="3">Competence protein</fullName>
    </submittedName>
</protein>
<dbReference type="PATRIC" id="fig|1423796.3.peg.940"/>
<proteinExistence type="predicted"/>
<dbReference type="EMBL" id="AYYI01000025">
    <property type="protein sequence ID" value="KRM98805.1"/>
    <property type="molecule type" value="Genomic_DNA"/>
</dbReference>
<dbReference type="InterPro" id="IPR010330">
    <property type="entry name" value="CoiA_nuc"/>
</dbReference>
<sequence length="367" mass="43334">MLIAKMAHHTEINCLDYSRAQLRQLRQQHFYCPACHRQVVLKVGHYLQPHFAHQQRTACLTAEGETAEHLAGKALLGELCRKQQLRFRYEVYLPALQQRPDLLIYHHEENIALEFQCSPISVAKIRARTQGYRQAGYRVIWILGQRYQNQSWTQRQHAFLQYLPAWGWFQWHLQVRTKRLLLIHHITHQGYPQQMRWQVNLFSDLKRIKKPLRQGLSYRQCMKESTSLYRQLNQAAPKLLSVQQSCYLRGHHLAGAPVCCHSPAMPPINRQASLLLNVELLLLCEQLGKVTLNQLENFCQQRQAAFYQLPLFSHQNWALYWCCLVLNRWVSSGVLSKQGHNWYFLKAHWFQDYFSKATALKQLLAKR</sequence>
<keyword evidence="4" id="KW-1185">Reference proteome</keyword>
<evidence type="ECO:0000313" key="4">
    <source>
        <dbReference type="Proteomes" id="UP000051638"/>
    </source>
</evidence>
<evidence type="ECO:0000259" key="1">
    <source>
        <dbReference type="Pfam" id="PF06054"/>
    </source>
</evidence>
<organism evidence="3 4">
    <name type="scientific">Loigolactobacillus rennini DSM 20253</name>
    <dbReference type="NCBI Taxonomy" id="1423796"/>
    <lineage>
        <taxon>Bacteria</taxon>
        <taxon>Bacillati</taxon>
        <taxon>Bacillota</taxon>
        <taxon>Bacilli</taxon>
        <taxon>Lactobacillales</taxon>
        <taxon>Lactobacillaceae</taxon>
        <taxon>Loigolactobacillus</taxon>
    </lineage>
</organism>
<dbReference type="InterPro" id="IPR057253">
    <property type="entry name" value="CoiA-like_N"/>
</dbReference>
<accession>A0A0R2D575</accession>
<feature type="domain" description="Competence protein CoiA nuclease-like" evidence="1">
    <location>
        <begin position="65"/>
        <end position="190"/>
    </location>
</feature>
<evidence type="ECO:0000313" key="3">
    <source>
        <dbReference type="EMBL" id="KRM98805.1"/>
    </source>
</evidence>
<gene>
    <name evidence="3" type="ORF">FC24_GL000918</name>
</gene>
<reference evidence="3 4" key="1">
    <citation type="journal article" date="2015" name="Genome Announc.">
        <title>Expanding the biotechnology potential of lactobacilli through comparative genomics of 213 strains and associated genera.</title>
        <authorList>
            <person name="Sun Z."/>
            <person name="Harris H.M."/>
            <person name="McCann A."/>
            <person name="Guo C."/>
            <person name="Argimon S."/>
            <person name="Zhang W."/>
            <person name="Yang X."/>
            <person name="Jeffery I.B."/>
            <person name="Cooney J.C."/>
            <person name="Kagawa T.F."/>
            <person name="Liu W."/>
            <person name="Song Y."/>
            <person name="Salvetti E."/>
            <person name="Wrobel A."/>
            <person name="Rasinkangas P."/>
            <person name="Parkhill J."/>
            <person name="Rea M.C."/>
            <person name="O'Sullivan O."/>
            <person name="Ritari J."/>
            <person name="Douillard F.P."/>
            <person name="Paul Ross R."/>
            <person name="Yang R."/>
            <person name="Briner A.E."/>
            <person name="Felis G.E."/>
            <person name="de Vos W.M."/>
            <person name="Barrangou R."/>
            <person name="Klaenhammer T.R."/>
            <person name="Caufield P.W."/>
            <person name="Cui Y."/>
            <person name="Zhang H."/>
            <person name="O'Toole P.W."/>
        </authorList>
    </citation>
    <scope>NUCLEOTIDE SEQUENCE [LARGE SCALE GENOMIC DNA]</scope>
    <source>
        <strain evidence="3 4">DSM 20253</strain>
    </source>
</reference>
<dbReference type="OrthoDB" id="3784230at2"/>
<dbReference type="Proteomes" id="UP000051638">
    <property type="component" value="Unassembled WGS sequence"/>
</dbReference>
<dbReference type="RefSeq" id="WP_057873589.1">
    <property type="nucleotide sequence ID" value="NZ_AYYI01000025.1"/>
</dbReference>
<dbReference type="AlphaFoldDB" id="A0A0R2D575"/>
<dbReference type="STRING" id="1423796.FC24_GL000918"/>
<dbReference type="Pfam" id="PF06054">
    <property type="entry name" value="CoiA_nuc"/>
    <property type="match status" value="1"/>
</dbReference>
<dbReference type="Pfam" id="PF25164">
    <property type="entry name" value="CoiA_N"/>
    <property type="match status" value="1"/>
</dbReference>
<evidence type="ECO:0000259" key="2">
    <source>
        <dbReference type="Pfam" id="PF25164"/>
    </source>
</evidence>